<dbReference type="PANTHER" id="PTHR30341">
    <property type="entry name" value="SODIUM ION/PROTON ANTIPORTER NHAA-RELATED"/>
    <property type="match status" value="1"/>
</dbReference>
<name>A0A941D2N1_9CAUL</name>
<evidence type="ECO:0000256" key="4">
    <source>
        <dbReference type="ARBA" id="ARBA00022989"/>
    </source>
</evidence>
<keyword evidence="6" id="KW-0050">Antiport</keyword>
<feature type="transmembrane region" description="Helical" evidence="6">
    <location>
        <begin position="291"/>
        <end position="317"/>
    </location>
</feature>
<feature type="transmembrane region" description="Helical" evidence="6">
    <location>
        <begin position="182"/>
        <end position="199"/>
    </location>
</feature>
<feature type="transmembrane region" description="Helical" evidence="6">
    <location>
        <begin position="96"/>
        <end position="115"/>
    </location>
</feature>
<feature type="transmembrane region" description="Helical" evidence="6">
    <location>
        <begin position="153"/>
        <end position="176"/>
    </location>
</feature>
<comment type="caution">
    <text evidence="7">The sequence shown here is derived from an EMBL/GenBank/DDBJ whole genome shotgun (WGS) entry which is preliminary data.</text>
</comment>
<feature type="transmembrane region" description="Helical" evidence="6">
    <location>
        <begin position="206"/>
        <end position="238"/>
    </location>
</feature>
<sequence length="395" mass="41550">MARRITLDFLKTEAASGMILAGAALAAILLANSPWSQHYFGFIAHKLTIQVGAFDETHSVLDWVKEGLMAIFFFVVGMEIKYEILRGELSNPRRLALPVLAAIGGMAVPAGVYLAFNLGAGGSPQGWPTATATDIAFALAALAIVGKKLPPSLRIFLLTLAIADDLGAVALIAILFTAKVNLLALGGALSTLALMFLLGRWKTAPYFFYACCFVLIWAFTLKSGINTSLAGVAAAMTVPVEPRRPGQTGVLHYFMESLHGYVAFLILPLFAFVAAGFSLSGLSLRELFSPVALGVGLGLFLGKQVGVFGAAALAIGLKLARRPTGAKWIELYGVALLCGVGFTMSLFIGALAFSPADVAAQTEVRIGVIVGSLLSTLVGMAVLGWSQARRNLDQG</sequence>
<dbReference type="HAMAP" id="MF_01844">
    <property type="entry name" value="NhaA"/>
    <property type="match status" value="1"/>
</dbReference>
<keyword evidence="5 6" id="KW-0472">Membrane</keyword>
<dbReference type="NCBIfam" id="TIGR00773">
    <property type="entry name" value="NhaA"/>
    <property type="match status" value="1"/>
</dbReference>
<evidence type="ECO:0000256" key="1">
    <source>
        <dbReference type="ARBA" id="ARBA00004429"/>
    </source>
</evidence>
<evidence type="ECO:0000256" key="2">
    <source>
        <dbReference type="ARBA" id="ARBA00022475"/>
    </source>
</evidence>
<evidence type="ECO:0000256" key="5">
    <source>
        <dbReference type="ARBA" id="ARBA00023136"/>
    </source>
</evidence>
<keyword evidence="3 6" id="KW-0812">Transmembrane</keyword>
<protein>
    <recommendedName>
        <fullName evidence="6">Na(+)/H(+) antiporter NhaA</fullName>
    </recommendedName>
    <alternativeName>
        <fullName evidence="6">Sodium/proton antiporter NhaA</fullName>
    </alternativeName>
</protein>
<dbReference type="GO" id="GO:0005886">
    <property type="term" value="C:plasma membrane"/>
    <property type="evidence" value="ECO:0007669"/>
    <property type="project" value="UniProtKB-SubCell"/>
</dbReference>
<feature type="transmembrane region" description="Helical" evidence="6">
    <location>
        <begin position="12"/>
        <end position="31"/>
    </location>
</feature>
<dbReference type="AlphaFoldDB" id="A0A941D2N1"/>
<evidence type="ECO:0000313" key="7">
    <source>
        <dbReference type="EMBL" id="MBR7621036.1"/>
    </source>
</evidence>
<comment type="similarity">
    <text evidence="6">Belongs to the NhaA Na(+)/H(+) (TC 2.A.33) antiporter family.</text>
</comment>
<dbReference type="Pfam" id="PF06965">
    <property type="entry name" value="Na_H_antiport_1"/>
    <property type="match status" value="1"/>
</dbReference>
<keyword evidence="6" id="KW-0739">Sodium transport</keyword>
<comment type="function">
    <text evidence="6">Na(+)/H(+) antiporter that extrudes sodium in exchange for external protons.</text>
</comment>
<dbReference type="RefSeq" id="WP_215341863.1">
    <property type="nucleotide sequence ID" value="NZ_JAGSGD010000001.1"/>
</dbReference>
<keyword evidence="6" id="KW-0813">Transport</keyword>
<dbReference type="EMBL" id="JAGSGD010000001">
    <property type="protein sequence ID" value="MBR7621036.1"/>
    <property type="molecule type" value="Genomic_DNA"/>
</dbReference>
<accession>A0A941D2N1</accession>
<gene>
    <name evidence="6 7" type="primary">nhaA</name>
    <name evidence="7" type="ORF">JKL49_16705</name>
</gene>
<keyword evidence="8" id="KW-1185">Reference proteome</keyword>
<feature type="transmembrane region" description="Helical" evidence="6">
    <location>
        <begin position="329"/>
        <end position="354"/>
    </location>
</feature>
<evidence type="ECO:0000313" key="8">
    <source>
        <dbReference type="Proteomes" id="UP000622580"/>
    </source>
</evidence>
<keyword evidence="6" id="KW-0915">Sodium</keyword>
<dbReference type="GO" id="GO:0006885">
    <property type="term" value="P:regulation of pH"/>
    <property type="evidence" value="ECO:0007669"/>
    <property type="project" value="UniProtKB-UniRule"/>
</dbReference>
<evidence type="ECO:0000256" key="3">
    <source>
        <dbReference type="ARBA" id="ARBA00022692"/>
    </source>
</evidence>
<organism evidence="7 8">
    <name type="scientific">Phenylobacterium glaciei</name>
    <dbReference type="NCBI Taxonomy" id="2803784"/>
    <lineage>
        <taxon>Bacteria</taxon>
        <taxon>Pseudomonadati</taxon>
        <taxon>Pseudomonadota</taxon>
        <taxon>Alphaproteobacteria</taxon>
        <taxon>Caulobacterales</taxon>
        <taxon>Caulobacteraceae</taxon>
        <taxon>Phenylobacterium</taxon>
    </lineage>
</organism>
<dbReference type="PANTHER" id="PTHR30341:SF0">
    <property type="entry name" value="NA(+)_H(+) ANTIPORTER NHAA"/>
    <property type="match status" value="1"/>
</dbReference>
<feature type="transmembrane region" description="Helical" evidence="6">
    <location>
        <begin position="127"/>
        <end position="146"/>
    </location>
</feature>
<dbReference type="InterPro" id="IPR023171">
    <property type="entry name" value="Na/H_antiporter_dom_sf"/>
</dbReference>
<dbReference type="InterPro" id="IPR004670">
    <property type="entry name" value="NhaA"/>
</dbReference>
<keyword evidence="6" id="KW-0406">Ion transport</keyword>
<feature type="transmembrane region" description="Helical" evidence="6">
    <location>
        <begin position="67"/>
        <end position="84"/>
    </location>
</feature>
<dbReference type="Gene3D" id="1.20.1530.10">
    <property type="entry name" value="Na+/H+ antiporter like domain"/>
    <property type="match status" value="1"/>
</dbReference>
<keyword evidence="4 6" id="KW-1133">Transmembrane helix</keyword>
<comment type="subcellular location">
    <subcellularLocation>
        <location evidence="1">Cell inner membrane</location>
        <topology evidence="1">Multi-pass membrane protein</topology>
    </subcellularLocation>
    <subcellularLocation>
        <location evidence="6">Cell membrane</location>
        <topology evidence="6">Multi-pass membrane protein</topology>
    </subcellularLocation>
</comment>
<keyword evidence="2 6" id="KW-1003">Cell membrane</keyword>
<feature type="transmembrane region" description="Helical" evidence="6">
    <location>
        <begin position="366"/>
        <end position="385"/>
    </location>
</feature>
<comment type="catalytic activity">
    <reaction evidence="6">
        <text>Na(+)(in) + 2 H(+)(out) = Na(+)(out) + 2 H(+)(in)</text>
        <dbReference type="Rhea" id="RHEA:29251"/>
        <dbReference type="ChEBI" id="CHEBI:15378"/>
        <dbReference type="ChEBI" id="CHEBI:29101"/>
    </reaction>
</comment>
<reference evidence="7" key="1">
    <citation type="submission" date="2021-04" db="EMBL/GenBank/DDBJ databases">
        <title>Draft genome assembly of strain Phenylobacterium sp. 20VBR1 using MiniION and Illumina platforms.</title>
        <authorList>
            <person name="Thomas F.A."/>
            <person name="Krishnan K.P."/>
            <person name="Sinha R.K."/>
        </authorList>
    </citation>
    <scope>NUCLEOTIDE SEQUENCE</scope>
    <source>
        <strain evidence="7">20VBR1</strain>
    </source>
</reference>
<dbReference type="Proteomes" id="UP000622580">
    <property type="component" value="Unassembled WGS sequence"/>
</dbReference>
<evidence type="ECO:0000256" key="6">
    <source>
        <dbReference type="HAMAP-Rule" id="MF_01844"/>
    </source>
</evidence>
<feature type="transmembrane region" description="Helical" evidence="6">
    <location>
        <begin position="258"/>
        <end position="279"/>
    </location>
</feature>
<proteinExistence type="inferred from homology"/>
<dbReference type="GO" id="GO:0015385">
    <property type="term" value="F:sodium:proton antiporter activity"/>
    <property type="evidence" value="ECO:0007669"/>
    <property type="project" value="UniProtKB-UniRule"/>
</dbReference>